<proteinExistence type="predicted"/>
<evidence type="ECO:0000313" key="1">
    <source>
        <dbReference type="Proteomes" id="UP000790787"/>
    </source>
</evidence>
<dbReference type="RefSeq" id="XP_075074663.1">
    <property type="nucleotide sequence ID" value="XM_075218562.1"/>
</dbReference>
<protein>
    <submittedName>
        <fullName evidence="2">Uncharacterized protein LOC142162235</fullName>
    </submittedName>
</protein>
<name>A0AC58RPM7_TOBAC</name>
<reference evidence="1" key="1">
    <citation type="journal article" date="2014" name="Nat. Commun.">
        <title>The tobacco genome sequence and its comparison with those of tomato and potato.</title>
        <authorList>
            <person name="Sierro N."/>
            <person name="Battey J.N."/>
            <person name="Ouadi S."/>
            <person name="Bakaher N."/>
            <person name="Bovet L."/>
            <person name="Willig A."/>
            <person name="Goepfert S."/>
            <person name="Peitsch M.C."/>
            <person name="Ivanov N.V."/>
        </authorList>
    </citation>
    <scope>NUCLEOTIDE SEQUENCE [LARGE SCALE GENOMIC DNA]</scope>
</reference>
<dbReference type="Proteomes" id="UP000790787">
    <property type="component" value="Chromosome 7"/>
</dbReference>
<keyword evidence="1" id="KW-1185">Reference proteome</keyword>
<accession>A0AC58RPM7</accession>
<organism evidence="1 2">
    <name type="scientific">Nicotiana tabacum</name>
    <name type="common">Common tobacco</name>
    <dbReference type="NCBI Taxonomy" id="4097"/>
    <lineage>
        <taxon>Eukaryota</taxon>
        <taxon>Viridiplantae</taxon>
        <taxon>Streptophyta</taxon>
        <taxon>Embryophyta</taxon>
        <taxon>Tracheophyta</taxon>
        <taxon>Spermatophyta</taxon>
        <taxon>Magnoliopsida</taxon>
        <taxon>eudicotyledons</taxon>
        <taxon>Gunneridae</taxon>
        <taxon>Pentapetalae</taxon>
        <taxon>asterids</taxon>
        <taxon>lamiids</taxon>
        <taxon>Solanales</taxon>
        <taxon>Solanaceae</taxon>
        <taxon>Nicotianoideae</taxon>
        <taxon>Nicotianeae</taxon>
        <taxon>Nicotiana</taxon>
    </lineage>
</organism>
<sequence>MSVNEYYLKFVSLAKYAPEMVREMRARVRRFVLGLLDDLFADANIATQNNDMTITKMVAFVQGNEDRLKEEERLRREKEREFSKRAKSAGNFNHGGSQAGGNHQFFKKSKLGPAPSSASTPIPRSKFNKKNQNFRTADSQSHASVGYRVPGYPICNTCGKRHPGLCRLGTNGCFGCGQQGHFLRDCPSAKQNNGGGGRNRLYALADRQDIEARGDVVTGTLTIFTFDVYALIDPGSTLSYVTPYIAKKFGIEPEKLCEPFEVSTPVGESVIARCIYKGCPVKVHHRLTVADLVELEMLDFDVIMGMDWLESCYAKVGCRTKIVSFEFPGEPVLEWKGDAIAPRGRFISYLKARKMISKGYIYHLVRVKDTNAQIPTLKSVPIVNEFPEVFPEDFPGIPPDRDIDFGIDLLPGTKPISIPPYRMAPAELKELKVQLKDLLDRGFIRPSVSPWGAPVLFVRKKDGETDHAEHLRIVLQTLQDHKLYAKFSKCEFWLKSVAFLGHIISGEGVKVDSQKIEAVKNWPRPTSVSDIRSFLGLAGYYRRFVEGFSSISSPLTRLTQKKVKFQWSDACEKSFEELKKRLTSAPVLTLPEGTEGFVVYCDASGVGLGCVLIQHSKVIAYASRQLKAHVKNYPTHDLELAAVVFALKIWRHYLYGVHVDIFTDHKSLQYIFKQRELNLRQRRWLELLKDYNIDILYHPGKANVVADALSRRSMGSLAHIEADQRTMMKEVHRLANLGVRLLDSEDGGVVLQNRAESSLVAEVKEKQIQRQTMRSRRKWAQREDYVRSPQFQVKVEHQRPGGLTQNIEIPIWKWEMINMDFITGLPRSFRKHDSIWVIVDRLTKSAHFLPVKTTDSAEDYAKLYIKEIVRLHGTPLSIILDRGAQFTANFWKSFQKGLGTRKFMGNPSLVVPTEIIGVKDDLSYEEIPVAILDRQIRKLRTKEIASVKVFWRNQKVEEATWEAEEDMKSRYPHLFEEQKENVEGN</sequence>
<gene>
    <name evidence="2" type="primary">LOC142162235</name>
</gene>
<reference evidence="2" key="2">
    <citation type="submission" date="2025-08" db="UniProtKB">
        <authorList>
            <consortium name="RefSeq"/>
        </authorList>
    </citation>
    <scope>IDENTIFICATION</scope>
    <source>
        <tissue evidence="2">Leaf</tissue>
    </source>
</reference>
<evidence type="ECO:0000313" key="2">
    <source>
        <dbReference type="RefSeq" id="XP_075074663.1"/>
    </source>
</evidence>